<reference evidence="1 2" key="1">
    <citation type="submission" date="2017-04" db="EMBL/GenBank/DDBJ databases">
        <title>Comparative genome analysis of Subtercola boreus.</title>
        <authorList>
            <person name="Cho Y.-J."/>
            <person name="Cho A."/>
            <person name="Kim O.-S."/>
            <person name="Lee J.-I."/>
        </authorList>
    </citation>
    <scope>NUCLEOTIDE SEQUENCE [LARGE SCALE GENOMIC DNA]</scope>
    <source>
        <strain evidence="1 2">P27479</strain>
    </source>
</reference>
<dbReference type="Proteomes" id="UP000256541">
    <property type="component" value="Unassembled WGS sequence"/>
</dbReference>
<evidence type="ECO:0000313" key="2">
    <source>
        <dbReference type="Proteomes" id="UP000256541"/>
    </source>
</evidence>
<sequence length="154" mass="15547">MTPANSETAQGMSRRTVVTGAAWAVPVVALAVAVPAASASTAVPTDIQVTLQPTPPVANRPLRLTYSGTSNFDPVPFPAGSTVTITIGGALASPVFNGLSQTSSSGTNPVTYLFAITNLNAFYVQGTPQSGTSITVTVYDASNNVIGSDSTTVA</sequence>
<proteinExistence type="predicted"/>
<dbReference type="AlphaFoldDB" id="A0A3E0VWD5"/>
<protein>
    <submittedName>
        <fullName evidence="1">Uncharacterized protein</fullName>
    </submittedName>
</protein>
<name>A0A3E0VWD5_9MICO</name>
<dbReference type="PROSITE" id="PS51318">
    <property type="entry name" value="TAT"/>
    <property type="match status" value="1"/>
</dbReference>
<dbReference type="EMBL" id="NBXB01000034">
    <property type="protein sequence ID" value="RFA13668.1"/>
    <property type="molecule type" value="Genomic_DNA"/>
</dbReference>
<dbReference type="RefSeq" id="WP_116412229.1">
    <property type="nucleotide sequence ID" value="NZ_NBXB01000034.1"/>
</dbReference>
<gene>
    <name evidence="1" type="ORF">B7R22_13530</name>
</gene>
<comment type="caution">
    <text evidence="1">The sequence shown here is derived from an EMBL/GenBank/DDBJ whole genome shotgun (WGS) entry which is preliminary data.</text>
</comment>
<accession>A0A3E0VWD5</accession>
<dbReference type="InterPro" id="IPR006311">
    <property type="entry name" value="TAT_signal"/>
</dbReference>
<evidence type="ECO:0000313" key="1">
    <source>
        <dbReference type="EMBL" id="RFA13668.1"/>
    </source>
</evidence>
<organism evidence="1 2">
    <name type="scientific">Subtercola boreus</name>
    <dbReference type="NCBI Taxonomy" id="120213"/>
    <lineage>
        <taxon>Bacteria</taxon>
        <taxon>Bacillati</taxon>
        <taxon>Actinomycetota</taxon>
        <taxon>Actinomycetes</taxon>
        <taxon>Micrococcales</taxon>
        <taxon>Microbacteriaceae</taxon>
        <taxon>Subtercola</taxon>
    </lineage>
</organism>